<dbReference type="Pfam" id="PF07714">
    <property type="entry name" value="PK_Tyr_Ser-Thr"/>
    <property type="match status" value="1"/>
</dbReference>
<dbReference type="AlphaFoldDB" id="A0AAN9K589"/>
<sequence length="499" mass="55075">MGKNSGIPNRNVHGFGSQVDDALRSTTITLTDSGTSRVYDYTFLVNSALRTVVVVEGTSQVHSFASQVNSALRSVVAGHEDLETSLVHSFASQVNNALRSVVADHEDLETSPVHSFASQVNSALRSVVAGHEDLGTSHVHSFASQVNNAPRSVHEDSRRFRVRSFASRVDNDVKSSSIAAPSVFAGFQRFTLGELILATNNFSIENKIGAGSYGVVYSGKLPNGSQVAVKRGKTNWNMKKYFQAFKSLWTSRCLQRGHLVIPLGFCQEKHKRLLVYEYMKNGSLYDHLHHNNNVEKSSNVLDSWRRRIRIALDASRGIQNLHNHAVPALIHGDIKSSNILLDALWRASVSDLGLSSLSLELDRNHQQMKAVGTVGYIDPEYYDLSVFPTTKSDVYSFGVVLLELLTGKKAISWHYENGIYPLHMVDLVVPSIMNGKLVEILDPRVGPPEVNEVEAVELVACTAIHCVRLEGKDRPTMTNVVLNLELALAICDSEHSYDI</sequence>
<dbReference type="Gene3D" id="1.10.510.10">
    <property type="entry name" value="Transferase(Phosphotransferase) domain 1"/>
    <property type="match status" value="1"/>
</dbReference>
<dbReference type="InterPro" id="IPR011009">
    <property type="entry name" value="Kinase-like_dom_sf"/>
</dbReference>
<protein>
    <recommendedName>
        <fullName evidence="8">Protein kinase domain-containing protein</fullName>
    </recommendedName>
</protein>
<evidence type="ECO:0000256" key="7">
    <source>
        <dbReference type="RuleBase" id="RU000304"/>
    </source>
</evidence>
<feature type="binding site" evidence="6">
    <location>
        <position position="230"/>
    </location>
    <ligand>
        <name>ATP</name>
        <dbReference type="ChEBI" id="CHEBI:30616"/>
    </ligand>
</feature>
<dbReference type="InterPro" id="IPR000719">
    <property type="entry name" value="Prot_kinase_dom"/>
</dbReference>
<dbReference type="PANTHER" id="PTHR46146:SF14">
    <property type="entry name" value="SERINE_THREONINE-KINASE CCR4-LIKE PROTEIN"/>
    <property type="match status" value="1"/>
</dbReference>
<dbReference type="InterPro" id="IPR001245">
    <property type="entry name" value="Ser-Thr/Tyr_kinase_cat_dom"/>
</dbReference>
<dbReference type="SUPFAM" id="SSF56112">
    <property type="entry name" value="Protein kinase-like (PK-like)"/>
    <property type="match status" value="1"/>
</dbReference>
<dbReference type="SMART" id="SM00220">
    <property type="entry name" value="S_TKc"/>
    <property type="match status" value="1"/>
</dbReference>
<evidence type="ECO:0000313" key="10">
    <source>
        <dbReference type="Proteomes" id="UP001359559"/>
    </source>
</evidence>
<evidence type="ECO:0000256" key="6">
    <source>
        <dbReference type="PROSITE-ProRule" id="PRU10141"/>
    </source>
</evidence>
<dbReference type="InterPro" id="IPR017441">
    <property type="entry name" value="Protein_kinase_ATP_BS"/>
</dbReference>
<evidence type="ECO:0000256" key="1">
    <source>
        <dbReference type="ARBA" id="ARBA00022527"/>
    </source>
</evidence>
<dbReference type="PROSITE" id="PS00108">
    <property type="entry name" value="PROTEIN_KINASE_ST"/>
    <property type="match status" value="1"/>
</dbReference>
<evidence type="ECO:0000259" key="8">
    <source>
        <dbReference type="PROSITE" id="PS50011"/>
    </source>
</evidence>
<dbReference type="GO" id="GO:0004674">
    <property type="term" value="F:protein serine/threonine kinase activity"/>
    <property type="evidence" value="ECO:0007669"/>
    <property type="project" value="UniProtKB-KW"/>
</dbReference>
<evidence type="ECO:0000256" key="4">
    <source>
        <dbReference type="ARBA" id="ARBA00022777"/>
    </source>
</evidence>
<organism evidence="9 10">
    <name type="scientific">Clitoria ternatea</name>
    <name type="common">Butterfly pea</name>
    <dbReference type="NCBI Taxonomy" id="43366"/>
    <lineage>
        <taxon>Eukaryota</taxon>
        <taxon>Viridiplantae</taxon>
        <taxon>Streptophyta</taxon>
        <taxon>Embryophyta</taxon>
        <taxon>Tracheophyta</taxon>
        <taxon>Spermatophyta</taxon>
        <taxon>Magnoliopsida</taxon>
        <taxon>eudicotyledons</taxon>
        <taxon>Gunneridae</taxon>
        <taxon>Pentapetalae</taxon>
        <taxon>rosids</taxon>
        <taxon>fabids</taxon>
        <taxon>Fabales</taxon>
        <taxon>Fabaceae</taxon>
        <taxon>Papilionoideae</taxon>
        <taxon>50 kb inversion clade</taxon>
        <taxon>NPAAA clade</taxon>
        <taxon>indigoferoid/millettioid clade</taxon>
        <taxon>Phaseoleae</taxon>
        <taxon>Clitoria</taxon>
    </lineage>
</organism>
<dbReference type="PANTHER" id="PTHR46146">
    <property type="entry name" value="SERINE/THREONINE-PROTEIN KINASE-LIKE PROTEIN CCR4"/>
    <property type="match status" value="1"/>
</dbReference>
<dbReference type="EMBL" id="JAYKXN010000002">
    <property type="protein sequence ID" value="KAK7311052.1"/>
    <property type="molecule type" value="Genomic_DNA"/>
</dbReference>
<comment type="caution">
    <text evidence="9">The sequence shown here is derived from an EMBL/GenBank/DDBJ whole genome shotgun (WGS) entry which is preliminary data.</text>
</comment>
<feature type="domain" description="Protein kinase" evidence="8">
    <location>
        <begin position="202"/>
        <end position="486"/>
    </location>
</feature>
<dbReference type="GO" id="GO:0005524">
    <property type="term" value="F:ATP binding"/>
    <property type="evidence" value="ECO:0007669"/>
    <property type="project" value="UniProtKB-UniRule"/>
</dbReference>
<keyword evidence="2" id="KW-0808">Transferase</keyword>
<dbReference type="PROSITE" id="PS00107">
    <property type="entry name" value="PROTEIN_KINASE_ATP"/>
    <property type="match status" value="1"/>
</dbReference>
<dbReference type="Proteomes" id="UP001359559">
    <property type="component" value="Unassembled WGS sequence"/>
</dbReference>
<evidence type="ECO:0000256" key="5">
    <source>
        <dbReference type="ARBA" id="ARBA00022840"/>
    </source>
</evidence>
<reference evidence="9 10" key="1">
    <citation type="submission" date="2024-01" db="EMBL/GenBank/DDBJ databases">
        <title>The genomes of 5 underutilized Papilionoideae crops provide insights into root nodulation and disease resistance.</title>
        <authorList>
            <person name="Yuan L."/>
        </authorList>
    </citation>
    <scope>NUCLEOTIDE SEQUENCE [LARGE SCALE GENOMIC DNA]</scope>
    <source>
        <strain evidence="9">LY-2023</strain>
        <tissue evidence="9">Leaf</tissue>
    </source>
</reference>
<name>A0AAN9K589_CLITE</name>
<proteinExistence type="inferred from homology"/>
<dbReference type="InterPro" id="IPR008271">
    <property type="entry name" value="Ser/Thr_kinase_AS"/>
</dbReference>
<evidence type="ECO:0000256" key="2">
    <source>
        <dbReference type="ARBA" id="ARBA00022679"/>
    </source>
</evidence>
<gene>
    <name evidence="9" type="ORF">RJT34_08933</name>
</gene>
<keyword evidence="5 6" id="KW-0067">ATP-binding</keyword>
<accession>A0AAN9K589</accession>
<keyword evidence="3 6" id="KW-0547">Nucleotide-binding</keyword>
<keyword evidence="4" id="KW-0418">Kinase</keyword>
<evidence type="ECO:0000256" key="3">
    <source>
        <dbReference type="ARBA" id="ARBA00022741"/>
    </source>
</evidence>
<comment type="similarity">
    <text evidence="7">Belongs to the protein kinase superfamily.</text>
</comment>
<dbReference type="Gene3D" id="3.30.200.20">
    <property type="entry name" value="Phosphorylase Kinase, domain 1"/>
    <property type="match status" value="1"/>
</dbReference>
<dbReference type="PROSITE" id="PS50011">
    <property type="entry name" value="PROTEIN_KINASE_DOM"/>
    <property type="match status" value="1"/>
</dbReference>
<keyword evidence="1 7" id="KW-0723">Serine/threonine-protein kinase</keyword>
<keyword evidence="10" id="KW-1185">Reference proteome</keyword>
<evidence type="ECO:0000313" key="9">
    <source>
        <dbReference type="EMBL" id="KAK7311052.1"/>
    </source>
</evidence>